<sequence length="187" mass="21736">MNWTGEHRAFIVETFIKTNDSVTATQRAFRLHFNLGRHDPVPARNTILLWVTNFRATGSALKRKSTGRPRTARTPENVAAVRASVQQSPRRSTFKRAQALRLSERSLRRILHNDLQMHPYKMMLAQELSERDTETRRALCLEIQQRVPHAAVVLCSDEAHFHLCGTVNKQNFRYWAENNPRELHELN</sequence>
<evidence type="ECO:0000259" key="1">
    <source>
        <dbReference type="Pfam" id="PF16087"/>
    </source>
</evidence>
<dbReference type="InterPro" id="IPR032135">
    <property type="entry name" value="DUF4817"/>
</dbReference>
<name>A0A6P7T149_9MOLL</name>
<reference evidence="3" key="1">
    <citation type="submission" date="2025-08" db="UniProtKB">
        <authorList>
            <consortium name="RefSeq"/>
        </authorList>
    </citation>
    <scope>IDENTIFICATION</scope>
</reference>
<evidence type="ECO:0000313" key="2">
    <source>
        <dbReference type="Proteomes" id="UP000515154"/>
    </source>
</evidence>
<dbReference type="PANTHER" id="PTHR47326:SF1">
    <property type="entry name" value="HTH PSQ-TYPE DOMAIN-CONTAINING PROTEIN"/>
    <property type="match status" value="1"/>
</dbReference>
<dbReference type="PANTHER" id="PTHR47326">
    <property type="entry name" value="TRANSPOSABLE ELEMENT TC3 TRANSPOSASE-LIKE PROTEIN"/>
    <property type="match status" value="1"/>
</dbReference>
<dbReference type="Proteomes" id="UP000515154">
    <property type="component" value="Linkage group LG13"/>
</dbReference>
<dbReference type="KEGG" id="osn:115218662"/>
<organism evidence="2 3">
    <name type="scientific">Octopus sinensis</name>
    <name type="common">East Asian common octopus</name>
    <dbReference type="NCBI Taxonomy" id="2607531"/>
    <lineage>
        <taxon>Eukaryota</taxon>
        <taxon>Metazoa</taxon>
        <taxon>Spiralia</taxon>
        <taxon>Lophotrochozoa</taxon>
        <taxon>Mollusca</taxon>
        <taxon>Cephalopoda</taxon>
        <taxon>Coleoidea</taxon>
        <taxon>Octopodiformes</taxon>
        <taxon>Octopoda</taxon>
        <taxon>Incirrata</taxon>
        <taxon>Octopodidae</taxon>
        <taxon>Octopus</taxon>
    </lineage>
</organism>
<evidence type="ECO:0000313" key="3">
    <source>
        <dbReference type="RefSeq" id="XP_029644448.1"/>
    </source>
</evidence>
<proteinExistence type="predicted"/>
<gene>
    <name evidence="3" type="primary">LOC115218662</name>
</gene>
<feature type="domain" description="DUF4817" evidence="1">
    <location>
        <begin position="4"/>
        <end position="59"/>
    </location>
</feature>
<dbReference type="RefSeq" id="XP_029644448.1">
    <property type="nucleotide sequence ID" value="XM_029788588.2"/>
</dbReference>
<dbReference type="Pfam" id="PF16087">
    <property type="entry name" value="DUF4817"/>
    <property type="match status" value="1"/>
</dbReference>
<dbReference type="AlphaFoldDB" id="A0A6P7T149"/>
<keyword evidence="2" id="KW-1185">Reference proteome</keyword>
<protein>
    <submittedName>
        <fullName evidence="3">Uncharacterized protein LOC115218662</fullName>
    </submittedName>
</protein>
<accession>A0A6P7T149</accession>